<name>A0ABV4R1A1_9ACTN</name>
<keyword evidence="3" id="KW-1185">Reference proteome</keyword>
<accession>A0ABV4R1A1</accession>
<dbReference type="RefSeq" id="WP_371942654.1">
    <property type="nucleotide sequence ID" value="NZ_JAXCEH010000013.1"/>
</dbReference>
<evidence type="ECO:0000313" key="2">
    <source>
        <dbReference type="EMBL" id="MFA1555930.1"/>
    </source>
</evidence>
<dbReference type="InterPro" id="IPR012666">
    <property type="entry name" value="CbtA_put"/>
</dbReference>
<keyword evidence="1" id="KW-0812">Transmembrane</keyword>
<feature type="transmembrane region" description="Helical" evidence="1">
    <location>
        <begin position="149"/>
        <end position="166"/>
    </location>
</feature>
<dbReference type="Pfam" id="PF09490">
    <property type="entry name" value="CbtA"/>
    <property type="match status" value="1"/>
</dbReference>
<proteinExistence type="predicted"/>
<evidence type="ECO:0000313" key="3">
    <source>
        <dbReference type="Proteomes" id="UP001569904"/>
    </source>
</evidence>
<dbReference type="Proteomes" id="UP001569904">
    <property type="component" value="Unassembled WGS sequence"/>
</dbReference>
<protein>
    <submittedName>
        <fullName evidence="2">CbtA family protein</fullName>
    </submittedName>
</protein>
<feature type="transmembrane region" description="Helical" evidence="1">
    <location>
        <begin position="220"/>
        <end position="242"/>
    </location>
</feature>
<comment type="caution">
    <text evidence="2">The sequence shown here is derived from an EMBL/GenBank/DDBJ whole genome shotgun (WGS) entry which is preliminary data.</text>
</comment>
<keyword evidence="1" id="KW-0472">Membrane</keyword>
<gene>
    <name evidence="2" type="ORF">SM436_19755</name>
</gene>
<feature type="transmembrane region" description="Helical" evidence="1">
    <location>
        <begin position="77"/>
        <end position="99"/>
    </location>
</feature>
<sequence length="260" mass="26774">MIRALLIRGMLAGLIAGMVATVFAWFVGEPAIRDAISYEEGHDQAGAAHSHVAGASPHVHEAAEAAVSRGVQETLGLSVALALFGIAIGGIFALVFAGLHGRLGELTARPISALLAGAGFVLVGLVPFTKYPANPPAVGHEDTIGSRTVSYLALITVSIIAVVIATQTARRLTARLGVWNATLIGGGVFLVLVGIASITLPGFNEVPADYPAAVLWRFRIASLATTAIIWTVLGLVFGALAARVIDTSNTHSAMGVARSQ</sequence>
<keyword evidence="1" id="KW-1133">Transmembrane helix</keyword>
<feature type="transmembrane region" description="Helical" evidence="1">
    <location>
        <begin position="178"/>
        <end position="200"/>
    </location>
</feature>
<dbReference type="EMBL" id="JAXCEH010000013">
    <property type="protein sequence ID" value="MFA1555930.1"/>
    <property type="molecule type" value="Genomic_DNA"/>
</dbReference>
<reference evidence="2 3" key="1">
    <citation type="submission" date="2023-11" db="EMBL/GenBank/DDBJ databases">
        <title>Actinomadura monticuli sp. nov., isolated from volcanic ash.</title>
        <authorList>
            <person name="Lee S.D."/>
            <person name="Yang H."/>
            <person name="Kim I.S."/>
        </authorList>
    </citation>
    <scope>NUCLEOTIDE SEQUENCE [LARGE SCALE GENOMIC DNA]</scope>
    <source>
        <strain evidence="2 3">DSM 45346</strain>
    </source>
</reference>
<organism evidence="2 3">
    <name type="scientific">Actinomadura chokoriensis</name>
    <dbReference type="NCBI Taxonomy" id="454156"/>
    <lineage>
        <taxon>Bacteria</taxon>
        <taxon>Bacillati</taxon>
        <taxon>Actinomycetota</taxon>
        <taxon>Actinomycetes</taxon>
        <taxon>Streptosporangiales</taxon>
        <taxon>Thermomonosporaceae</taxon>
        <taxon>Actinomadura</taxon>
    </lineage>
</organism>
<feature type="transmembrane region" description="Helical" evidence="1">
    <location>
        <begin position="111"/>
        <end position="129"/>
    </location>
</feature>
<feature type="transmembrane region" description="Helical" evidence="1">
    <location>
        <begin position="5"/>
        <end position="27"/>
    </location>
</feature>
<evidence type="ECO:0000256" key="1">
    <source>
        <dbReference type="SAM" id="Phobius"/>
    </source>
</evidence>